<dbReference type="NCBIfam" id="TIGR02532">
    <property type="entry name" value="IV_pilin_GFxxxE"/>
    <property type="match status" value="1"/>
</dbReference>
<keyword evidence="3" id="KW-1185">Reference proteome</keyword>
<dbReference type="Proteomes" id="UP000196368">
    <property type="component" value="Unassembled WGS sequence"/>
</dbReference>
<dbReference type="SUPFAM" id="SSF54523">
    <property type="entry name" value="Pili subunits"/>
    <property type="match status" value="1"/>
</dbReference>
<feature type="transmembrane region" description="Helical" evidence="1">
    <location>
        <begin position="6"/>
        <end position="26"/>
    </location>
</feature>
<dbReference type="InterPro" id="IPR045584">
    <property type="entry name" value="Pilin-like"/>
</dbReference>
<accession>A0A1Y4DBQ2</accession>
<name>A0A1Y4DBQ2_9BACT</name>
<keyword evidence="1" id="KW-1133">Transmembrane helix</keyword>
<proteinExistence type="predicted"/>
<dbReference type="Gene3D" id="3.30.700.10">
    <property type="entry name" value="Glycoprotein, Type 4 Pilin"/>
    <property type="match status" value="1"/>
</dbReference>
<dbReference type="InterPro" id="IPR012902">
    <property type="entry name" value="N_methyl_site"/>
</dbReference>
<evidence type="ECO:0008006" key="4">
    <source>
        <dbReference type="Google" id="ProtNLM"/>
    </source>
</evidence>
<dbReference type="PROSITE" id="PS00409">
    <property type="entry name" value="PROKAR_NTER_METHYL"/>
    <property type="match status" value="1"/>
</dbReference>
<evidence type="ECO:0000313" key="3">
    <source>
        <dbReference type="Proteomes" id="UP000196368"/>
    </source>
</evidence>
<keyword evidence="1" id="KW-0472">Membrane</keyword>
<evidence type="ECO:0000313" key="2">
    <source>
        <dbReference type="EMBL" id="OUO56295.1"/>
    </source>
</evidence>
<gene>
    <name evidence="2" type="ORF">B5F75_06680</name>
</gene>
<dbReference type="RefSeq" id="WP_087289231.1">
    <property type="nucleotide sequence ID" value="NZ_NFJD01000004.1"/>
</dbReference>
<sequence>MKKGFTLIELLIVMVVVGILVTVALPKYYSSMERGRALEGISNLRAASDFVNAKYVMQGNQYVKNSIADTSDRLLGGDTTKRSYFGFPLLYSLSSDTAVIFTSRADGSYDLYAINQDGELKYIACSGDAELCKNAGMEEATFTDSYSNSNLILNFQ</sequence>
<keyword evidence="1" id="KW-0812">Transmembrane</keyword>
<comment type="caution">
    <text evidence="2">The sequence shown here is derived from an EMBL/GenBank/DDBJ whole genome shotgun (WGS) entry which is preliminary data.</text>
</comment>
<organism evidence="2 3">
    <name type="scientific">Candidatus Avelusimicrobium gallicola</name>
    <dbReference type="NCBI Taxonomy" id="2562704"/>
    <lineage>
        <taxon>Bacteria</taxon>
        <taxon>Pseudomonadati</taxon>
        <taxon>Elusimicrobiota</taxon>
        <taxon>Elusimicrobia</taxon>
        <taxon>Elusimicrobiales</taxon>
        <taxon>Elusimicrobiaceae</taxon>
        <taxon>Candidatus Avelusimicrobium</taxon>
    </lineage>
</organism>
<reference evidence="3" key="1">
    <citation type="submission" date="2017-04" db="EMBL/GenBank/DDBJ databases">
        <title>Function of individual gut microbiota members based on whole genome sequencing of pure cultures obtained from chicken caecum.</title>
        <authorList>
            <person name="Medvecky M."/>
            <person name="Cejkova D."/>
            <person name="Polansky O."/>
            <person name="Karasova D."/>
            <person name="Kubasova T."/>
            <person name="Cizek A."/>
            <person name="Rychlik I."/>
        </authorList>
    </citation>
    <scope>NUCLEOTIDE SEQUENCE [LARGE SCALE GENOMIC DNA]</scope>
    <source>
        <strain evidence="3">An273</strain>
    </source>
</reference>
<evidence type="ECO:0000256" key="1">
    <source>
        <dbReference type="SAM" id="Phobius"/>
    </source>
</evidence>
<protein>
    <recommendedName>
        <fullName evidence="4">Type II secretion system protein GspG C-terminal domain-containing protein</fullName>
    </recommendedName>
</protein>
<dbReference type="Pfam" id="PF07963">
    <property type="entry name" value="N_methyl"/>
    <property type="match status" value="1"/>
</dbReference>
<dbReference type="EMBL" id="NFJD01000004">
    <property type="protein sequence ID" value="OUO56295.1"/>
    <property type="molecule type" value="Genomic_DNA"/>
</dbReference>
<dbReference type="AlphaFoldDB" id="A0A1Y4DBQ2"/>